<keyword evidence="5" id="KW-1185">Reference proteome</keyword>
<gene>
    <name evidence="4" type="ORF">Sspor_03310</name>
</gene>
<reference evidence="5" key="1">
    <citation type="submission" date="2023-07" db="EMBL/GenBank/DDBJ databases">
        <title>Whole genome shotgun sequence of Streptomyces spororaveus NBRC 15456.</title>
        <authorList>
            <person name="Komaki H."/>
            <person name="Tamura T."/>
        </authorList>
    </citation>
    <scope>NUCLEOTIDE SEQUENCE [LARGE SCALE GENOMIC DNA]</scope>
    <source>
        <strain evidence="5">NBRC 15456</strain>
    </source>
</reference>
<dbReference type="InterPro" id="IPR038765">
    <property type="entry name" value="Papain-like_cys_pep_sf"/>
</dbReference>
<evidence type="ECO:0000259" key="3">
    <source>
        <dbReference type="Pfam" id="PF26607"/>
    </source>
</evidence>
<proteinExistence type="predicted"/>
<evidence type="ECO:0000259" key="2">
    <source>
        <dbReference type="Pfam" id="PF05257"/>
    </source>
</evidence>
<dbReference type="Pfam" id="PF26607">
    <property type="entry name" value="DUF8189"/>
    <property type="match status" value="1"/>
</dbReference>
<feature type="signal peptide" evidence="1">
    <location>
        <begin position="1"/>
        <end position="39"/>
    </location>
</feature>
<evidence type="ECO:0000313" key="5">
    <source>
        <dbReference type="Proteomes" id="UP000608522"/>
    </source>
</evidence>
<dbReference type="SUPFAM" id="SSF54001">
    <property type="entry name" value="Cysteine proteinases"/>
    <property type="match status" value="1"/>
</dbReference>
<dbReference type="SUPFAM" id="SSF89372">
    <property type="entry name" value="Fucose-specific lectin"/>
    <property type="match status" value="1"/>
</dbReference>
<evidence type="ECO:0008006" key="6">
    <source>
        <dbReference type="Google" id="ProtNLM"/>
    </source>
</evidence>
<feature type="chain" id="PRO_5046377669" description="CHAP domain-containing protein" evidence="1">
    <location>
        <begin position="40"/>
        <end position="492"/>
    </location>
</feature>
<dbReference type="Pfam" id="PF05257">
    <property type="entry name" value="CHAP"/>
    <property type="match status" value="1"/>
</dbReference>
<organism evidence="4 5">
    <name type="scientific">Streptomyces spororaveus</name>
    <dbReference type="NCBI Taxonomy" id="284039"/>
    <lineage>
        <taxon>Bacteria</taxon>
        <taxon>Bacillati</taxon>
        <taxon>Actinomycetota</taxon>
        <taxon>Actinomycetes</taxon>
        <taxon>Kitasatosporales</taxon>
        <taxon>Streptomycetaceae</taxon>
        <taxon>Streptomyces</taxon>
    </lineage>
</organism>
<sequence length="492" mass="50986">MSKSIRVSASSLRRSVSFALTSAISVAALGVLGAAPASAATIGETIASAARGETGNGPCAHGGYVGGPNQNSSCSNGRRTHAWCADFAGWAWAQAGVAGRGTLTDMANSFLDYGNKYGTRSTTPHVGDAVVYNMNDGTYINDHVAIVTAISGDSVTITGGNESNAVHTNTTTNWRVGQSPFGQVITAYISPLGSGEEGTPQTPAAPAVSPTVHLYGIGSDGRVYGNNANYSVGTWDGYQSVDGTQGFKQTTSIQVGDEVHVYAIGADDRIYEDRGNYKTGTWTGFQLVDNTQGFQQISVVATGNTVRLFALGSDGRVYSNDGDYGQSDWSGFQLVDGTAGFKKITAAATGNTVRLYAIGSDDRIYNNNGNYSTGAWSGYNLVGNTAGFKQVAATATSEGTVRLYAIGSDDRIYNNNGNYSAGTWSGYSVVSGTAGFKQLAATPAGKTVHLYAIGSDDRVYNANGDYAAGSWSPFNLVGDAAGFKQISATPGA</sequence>
<dbReference type="Gene3D" id="2.120.10.70">
    <property type="entry name" value="Fucose-specific lectin"/>
    <property type="match status" value="1"/>
</dbReference>
<protein>
    <recommendedName>
        <fullName evidence="6">CHAP domain-containing protein</fullName>
    </recommendedName>
</protein>
<dbReference type="Gene3D" id="3.90.1720.10">
    <property type="entry name" value="endopeptidase domain like (from Nostoc punctiforme)"/>
    <property type="match status" value="1"/>
</dbReference>
<dbReference type="Proteomes" id="UP000608522">
    <property type="component" value="Unassembled WGS sequence"/>
</dbReference>
<evidence type="ECO:0000313" key="4">
    <source>
        <dbReference type="EMBL" id="GHI74770.1"/>
    </source>
</evidence>
<comment type="caution">
    <text evidence="4">The sequence shown here is derived from an EMBL/GenBank/DDBJ whole genome shotgun (WGS) entry which is preliminary data.</text>
</comment>
<keyword evidence="1" id="KW-0732">Signal</keyword>
<evidence type="ECO:0000256" key="1">
    <source>
        <dbReference type="SAM" id="SignalP"/>
    </source>
</evidence>
<dbReference type="InterPro" id="IPR058502">
    <property type="entry name" value="PLL-like_beta-prop"/>
</dbReference>
<accession>A0ABQ3T337</accession>
<dbReference type="InterPro" id="IPR007921">
    <property type="entry name" value="CHAP_dom"/>
</dbReference>
<dbReference type="EMBL" id="BNED01000003">
    <property type="protein sequence ID" value="GHI74770.1"/>
    <property type="molecule type" value="Genomic_DNA"/>
</dbReference>
<feature type="domain" description="Peptidase C51" evidence="2">
    <location>
        <begin position="80"/>
        <end position="161"/>
    </location>
</feature>
<feature type="domain" description="PLL-like beta propeller" evidence="3">
    <location>
        <begin position="212"/>
        <end position="474"/>
    </location>
</feature>
<name>A0ABQ3T337_9ACTN</name>
<dbReference type="RefSeq" id="WP_202197344.1">
    <property type="nucleotide sequence ID" value="NZ_BNED01000003.1"/>
</dbReference>